<dbReference type="AlphaFoldDB" id="A0A9D2KD29"/>
<comment type="caution">
    <text evidence="2">The sequence shown here is derived from an EMBL/GenBank/DDBJ whole genome shotgun (WGS) entry which is preliminary data.</text>
</comment>
<evidence type="ECO:0000313" key="2">
    <source>
        <dbReference type="EMBL" id="HIZ92179.1"/>
    </source>
</evidence>
<feature type="chain" id="PRO_5039654851" evidence="1">
    <location>
        <begin position="16"/>
        <end position="473"/>
    </location>
</feature>
<organism evidence="2 3">
    <name type="scientific">Candidatus Bacteroides merdavium</name>
    <dbReference type="NCBI Taxonomy" id="2838472"/>
    <lineage>
        <taxon>Bacteria</taxon>
        <taxon>Pseudomonadati</taxon>
        <taxon>Bacteroidota</taxon>
        <taxon>Bacteroidia</taxon>
        <taxon>Bacteroidales</taxon>
        <taxon>Bacteroidaceae</taxon>
        <taxon>Bacteroides</taxon>
    </lineage>
</organism>
<reference evidence="2" key="1">
    <citation type="journal article" date="2021" name="PeerJ">
        <title>Extensive microbial diversity within the chicken gut microbiome revealed by metagenomics and culture.</title>
        <authorList>
            <person name="Gilroy R."/>
            <person name="Ravi A."/>
            <person name="Getino M."/>
            <person name="Pursley I."/>
            <person name="Horton D.L."/>
            <person name="Alikhan N.F."/>
            <person name="Baker D."/>
            <person name="Gharbi K."/>
            <person name="Hall N."/>
            <person name="Watson M."/>
            <person name="Adriaenssens E.M."/>
            <person name="Foster-Nyarko E."/>
            <person name="Jarju S."/>
            <person name="Secka A."/>
            <person name="Antonio M."/>
            <person name="Oren A."/>
            <person name="Chaudhuri R.R."/>
            <person name="La Ragione R."/>
            <person name="Hildebrand F."/>
            <person name="Pallen M.J."/>
        </authorList>
    </citation>
    <scope>NUCLEOTIDE SEQUENCE</scope>
    <source>
        <strain evidence="2">CHK118-2852</strain>
    </source>
</reference>
<dbReference type="Gene3D" id="1.25.40.10">
    <property type="entry name" value="Tetratricopeptide repeat domain"/>
    <property type="match status" value="1"/>
</dbReference>
<dbReference type="InterPro" id="IPR036737">
    <property type="entry name" value="OmpA-like_sf"/>
</dbReference>
<feature type="signal peptide" evidence="1">
    <location>
        <begin position="1"/>
        <end position="15"/>
    </location>
</feature>
<evidence type="ECO:0000313" key="3">
    <source>
        <dbReference type="Proteomes" id="UP000824108"/>
    </source>
</evidence>
<dbReference type="EMBL" id="DXAV01000071">
    <property type="protein sequence ID" value="HIZ92179.1"/>
    <property type="molecule type" value="Genomic_DNA"/>
</dbReference>
<evidence type="ECO:0000256" key="1">
    <source>
        <dbReference type="SAM" id="SignalP"/>
    </source>
</evidence>
<sequence length="473" mass="53355">MLAFAALLLALQTQAQVPMQDSVKADRVSLKRDGSYLTVGMTLRLSEVEAEGDRAVLITPLLENGDTNKALRPIGIYSRNRYFHYARQGKGCMLGGADELSFKEKDKPDTLAYQVILPYEEWMDGASLTLFRQDYGCCGKVLAEQSQAIGEYRGKRPEFIPLMVYVQPEVERTKTRALAGTAYIDFPVSRTEIRPEYRNNQRELDKITATIDSVQAEKDITVTSLAIKGYASPEGSYAGNARLAAGRTEALKEYVSGLYHFGTGFIRTSSEPEDWEGLRRYVDGSALEHRQEILAIIDSDEEPDRKERRIKSAYPADYRILLRDCYPALRHSDYRIEYTIRSFTDTEEIRRIMRTQPQKLSLQELFLVAQECEPGSKEFDEVFDIAVRLYPDDPVANLNAANTALHRKDLPAARRYLAKAGDTPQAVYARGICALLEKNYAEAETLLKQAQAAGITEADTALEELQLLREEND</sequence>
<name>A0A9D2KD29_9BACE</name>
<dbReference type="InterPro" id="IPR011990">
    <property type="entry name" value="TPR-like_helical_dom_sf"/>
</dbReference>
<dbReference type="SUPFAM" id="SSF48452">
    <property type="entry name" value="TPR-like"/>
    <property type="match status" value="1"/>
</dbReference>
<dbReference type="Gene3D" id="3.30.1330.60">
    <property type="entry name" value="OmpA-like domain"/>
    <property type="match status" value="1"/>
</dbReference>
<proteinExistence type="predicted"/>
<accession>A0A9D2KD29</accession>
<protein>
    <submittedName>
        <fullName evidence="2">DUF3868 domain-containing protein</fullName>
    </submittedName>
</protein>
<keyword evidence="1" id="KW-0732">Signal</keyword>
<dbReference type="Proteomes" id="UP000824108">
    <property type="component" value="Unassembled WGS sequence"/>
</dbReference>
<dbReference type="SUPFAM" id="SSF103088">
    <property type="entry name" value="OmpA-like"/>
    <property type="match status" value="1"/>
</dbReference>
<reference evidence="2" key="2">
    <citation type="submission" date="2021-04" db="EMBL/GenBank/DDBJ databases">
        <authorList>
            <person name="Gilroy R."/>
        </authorList>
    </citation>
    <scope>NUCLEOTIDE SEQUENCE</scope>
    <source>
        <strain evidence="2">CHK118-2852</strain>
    </source>
</reference>
<gene>
    <name evidence="2" type="ORF">H9807_08705</name>
</gene>